<accession>A0A964T256</accession>
<name>A0A964T256_9HYPH</name>
<dbReference type="Gene3D" id="3.40.1080.10">
    <property type="entry name" value="Glutaconate Coenzyme A-transferase"/>
    <property type="match status" value="1"/>
</dbReference>
<dbReference type="SMART" id="SM00882">
    <property type="entry name" value="CoA_trans"/>
    <property type="match status" value="1"/>
</dbReference>
<comment type="caution">
    <text evidence="1">The sequence shown here is derived from an EMBL/GenBank/DDBJ whole genome shotgun (WGS) entry which is preliminary data.</text>
</comment>
<dbReference type="InterPro" id="IPR037171">
    <property type="entry name" value="NagB/RpiA_transferase-like"/>
</dbReference>
<dbReference type="SUPFAM" id="SSF100950">
    <property type="entry name" value="NagB/RpiA/CoA transferase-like"/>
    <property type="match status" value="1"/>
</dbReference>
<evidence type="ECO:0000313" key="1">
    <source>
        <dbReference type="EMBL" id="MYZ47026.1"/>
    </source>
</evidence>
<dbReference type="OrthoDB" id="9777193at2"/>
<protein>
    <recommendedName>
        <fullName evidence="3">Glutaconate CoA-transferase subunit A</fullName>
    </recommendedName>
</protein>
<evidence type="ECO:0008006" key="3">
    <source>
        <dbReference type="Google" id="ProtNLM"/>
    </source>
</evidence>
<evidence type="ECO:0000313" key="2">
    <source>
        <dbReference type="Proteomes" id="UP000773614"/>
    </source>
</evidence>
<dbReference type="RefSeq" id="WP_161139376.1">
    <property type="nucleotide sequence ID" value="NZ_SPKJ01000009.1"/>
</dbReference>
<dbReference type="EMBL" id="SPKJ01000009">
    <property type="protein sequence ID" value="MYZ47026.1"/>
    <property type="molecule type" value="Genomic_DNA"/>
</dbReference>
<organism evidence="1 2">
    <name type="scientific">Propylenella binzhouense</name>
    <dbReference type="NCBI Taxonomy" id="2555902"/>
    <lineage>
        <taxon>Bacteria</taxon>
        <taxon>Pseudomonadati</taxon>
        <taxon>Pseudomonadota</taxon>
        <taxon>Alphaproteobacteria</taxon>
        <taxon>Hyphomicrobiales</taxon>
        <taxon>Propylenellaceae</taxon>
        <taxon>Propylenella</taxon>
    </lineage>
</organism>
<gene>
    <name evidence="1" type="ORF">E4O86_04780</name>
</gene>
<keyword evidence="2" id="KW-1185">Reference proteome</keyword>
<dbReference type="Gene3D" id="3.30.30.40">
    <property type="match status" value="1"/>
</dbReference>
<dbReference type="AlphaFoldDB" id="A0A964T256"/>
<dbReference type="InterPro" id="IPR004165">
    <property type="entry name" value="CoA_trans_fam_I"/>
</dbReference>
<reference evidence="1" key="1">
    <citation type="submission" date="2019-03" db="EMBL/GenBank/DDBJ databases">
        <title>Afifella sp. nov., isolated from activated sludge.</title>
        <authorList>
            <person name="Li Q."/>
            <person name="Liu Y."/>
        </authorList>
    </citation>
    <scope>NUCLEOTIDE SEQUENCE</scope>
    <source>
        <strain evidence="1">L72</strain>
    </source>
</reference>
<dbReference type="PANTHER" id="PTHR43293">
    <property type="entry name" value="ACETATE COA-TRANSFERASE YDIF"/>
    <property type="match status" value="1"/>
</dbReference>
<proteinExistence type="predicted"/>
<dbReference type="Pfam" id="PF01144">
    <property type="entry name" value="CoA_trans"/>
    <property type="match status" value="1"/>
</dbReference>
<dbReference type="GO" id="GO:0008410">
    <property type="term" value="F:CoA-transferase activity"/>
    <property type="evidence" value="ECO:0007669"/>
    <property type="project" value="InterPro"/>
</dbReference>
<sequence length="311" mass="34109">MASASFLPPRRTIPFPDRKVVTMAEAASLVPDGARVAIGGFANYQRPMAFVRELVRQRRRDLTVVGTVSGIEVDMLAGAGALKKVETSYVGLEKYGLARNIRRRNEAGTVEIVDYPEVLSFDRFRASRENLTFWPSAYLGGTDILTHNPDIKAFDCPLTGRKLYAVPPADPEVVVIHAGAADEAGNVLWPSRRLMPQELDLDTAQSAEMVIVTVEKIVSNQFVRRNPTLNMLPAYRTAAIVEAPCGAHPTPTLGRFVIDDAHMQAYVAASASDEAFDAYLDEWVRGTADHAAYLEKLGAAHVMRLQEIATI</sequence>
<dbReference type="Proteomes" id="UP000773614">
    <property type="component" value="Unassembled WGS sequence"/>
</dbReference>
<dbReference type="PANTHER" id="PTHR43293:SF3">
    <property type="entry name" value="CHOLESTEROL RING-CLEAVING HYDROLASE IPDB SUBUNIT"/>
    <property type="match status" value="1"/>
</dbReference>